<evidence type="ECO:0000313" key="9">
    <source>
        <dbReference type="Proteomes" id="UP000321317"/>
    </source>
</evidence>
<keyword evidence="2" id="KW-0561">Oxygen transport</keyword>
<evidence type="ECO:0000313" key="6">
    <source>
        <dbReference type="EMBL" id="TNB55171.1"/>
    </source>
</evidence>
<dbReference type="PROSITE" id="PS00550">
    <property type="entry name" value="HEMERYTHRINS"/>
    <property type="match status" value="1"/>
</dbReference>
<evidence type="ECO:0000259" key="5">
    <source>
        <dbReference type="Pfam" id="PF01814"/>
    </source>
</evidence>
<dbReference type="CDD" id="cd12107">
    <property type="entry name" value="Hemerythrin"/>
    <property type="match status" value="1"/>
</dbReference>
<name>A0AAX2UGA8_9BACT</name>
<accession>A0AAX2UGA8</accession>
<dbReference type="PANTHER" id="PTHR37164:SF1">
    <property type="entry name" value="BACTERIOHEMERYTHRIN"/>
    <property type="match status" value="1"/>
</dbReference>
<dbReference type="InterPro" id="IPR035938">
    <property type="entry name" value="Hemerythrin-like_sf"/>
</dbReference>
<dbReference type="EMBL" id="VDBS01000087">
    <property type="protein sequence ID" value="TNB55171.1"/>
    <property type="molecule type" value="Genomic_DNA"/>
</dbReference>
<evidence type="ECO:0000313" key="7">
    <source>
        <dbReference type="EMBL" id="TXK58335.1"/>
    </source>
</evidence>
<proteinExistence type="inferred from homology"/>
<dbReference type="PANTHER" id="PTHR37164">
    <property type="entry name" value="BACTERIOHEMERYTHRIN"/>
    <property type="match status" value="1"/>
</dbReference>
<dbReference type="InterPro" id="IPR016131">
    <property type="entry name" value="Haemerythrin_Fe_BS"/>
</dbReference>
<organism evidence="6 8">
    <name type="scientific">Campylobacter helveticus</name>
    <dbReference type="NCBI Taxonomy" id="28898"/>
    <lineage>
        <taxon>Bacteria</taxon>
        <taxon>Pseudomonadati</taxon>
        <taxon>Campylobacterota</taxon>
        <taxon>Epsilonproteobacteria</taxon>
        <taxon>Campylobacterales</taxon>
        <taxon>Campylobacteraceae</taxon>
        <taxon>Campylobacter</taxon>
    </lineage>
</organism>
<dbReference type="Gene3D" id="1.20.120.50">
    <property type="entry name" value="Hemerythrin-like"/>
    <property type="match status" value="1"/>
</dbReference>
<comment type="similarity">
    <text evidence="1">Belongs to the hemerythrin family.</text>
</comment>
<dbReference type="GO" id="GO:0005344">
    <property type="term" value="F:oxygen carrier activity"/>
    <property type="evidence" value="ECO:0007669"/>
    <property type="project" value="UniProtKB-KW"/>
</dbReference>
<dbReference type="Pfam" id="PF01814">
    <property type="entry name" value="Hemerythrin"/>
    <property type="match status" value="1"/>
</dbReference>
<dbReference type="GO" id="GO:0046872">
    <property type="term" value="F:metal ion binding"/>
    <property type="evidence" value="ECO:0007669"/>
    <property type="project" value="UniProtKB-KW"/>
</dbReference>
<protein>
    <submittedName>
        <fullName evidence="6">Iron-binding protein</fullName>
    </submittedName>
</protein>
<dbReference type="InterPro" id="IPR012827">
    <property type="entry name" value="Hemerythrin_metal-bd"/>
</dbReference>
<keyword evidence="2" id="KW-0813">Transport</keyword>
<dbReference type="EMBL" id="VRMA01000033">
    <property type="protein sequence ID" value="TXK58335.1"/>
    <property type="molecule type" value="Genomic_DNA"/>
</dbReference>
<feature type="domain" description="Hemerythrin-like" evidence="5">
    <location>
        <begin position="17"/>
        <end position="130"/>
    </location>
</feature>
<reference evidence="6 8" key="1">
    <citation type="submission" date="2019-05" db="EMBL/GenBank/DDBJ databases">
        <title>Draft genomes of eight strains of Campylobacter helveticus isolated from cats and a dog in New Zealand.</title>
        <authorList>
            <person name="Bojanic K."/>
            <person name="Midwinter A.C."/>
            <person name="Biggs P.J."/>
            <person name="Acke E."/>
            <person name="Cornelius A.J."/>
            <person name="Marshall J.C."/>
        </authorList>
    </citation>
    <scope>NUCLEOTIDE SEQUENCE [LARGE SCALE GENOMIC DNA]</scope>
    <source>
        <strain evidence="6 8">ACP123b</strain>
    </source>
</reference>
<evidence type="ECO:0000256" key="3">
    <source>
        <dbReference type="ARBA" id="ARBA00022723"/>
    </source>
</evidence>
<comment type="caution">
    <text evidence="6">The sequence shown here is derived from an EMBL/GenBank/DDBJ whole genome shotgun (WGS) entry which is preliminary data.</text>
</comment>
<gene>
    <name evidence="6" type="ORF">FDW42_09535</name>
    <name evidence="7" type="ORF">FVD16_03405</name>
</gene>
<dbReference type="SUPFAM" id="SSF47188">
    <property type="entry name" value="Hemerythrin-like"/>
    <property type="match status" value="1"/>
</dbReference>
<evidence type="ECO:0000313" key="8">
    <source>
        <dbReference type="Proteomes" id="UP000306813"/>
    </source>
</evidence>
<keyword evidence="3" id="KW-0479">Metal-binding</keyword>
<dbReference type="InterPro" id="IPR012312">
    <property type="entry name" value="Hemerythrin-like"/>
</dbReference>
<dbReference type="RefSeq" id="WP_082199072.1">
    <property type="nucleotide sequence ID" value="NZ_JAPMPR010000010.1"/>
</dbReference>
<dbReference type="InterPro" id="IPR050669">
    <property type="entry name" value="Hemerythrin"/>
</dbReference>
<dbReference type="NCBIfam" id="TIGR02481">
    <property type="entry name" value="hemeryth_dom"/>
    <property type="match status" value="1"/>
</dbReference>
<dbReference type="Proteomes" id="UP000321317">
    <property type="component" value="Unassembled WGS sequence"/>
</dbReference>
<sequence length="234" mass="27824">MMKKIDWTKEFSINNYALDKQHELIFEITNHANELAHKVLQNCDDALQEELKKTIVKLFNYIKIHFKDEETYMKDIDFPLFEEHRAAHKVLVEKTKEILNYSKEPQIFAKELAILTKDWIARHFCVDDKWIEAYIHKAIHLNEVHFSLETYKILKTLRNPNIEQEAKFSYLCMCEDKIHNVPKSIHEELLSEESVLKCETCGQILVFLEEDEEDKDFAFLAKEFAKMGKIRVSK</sequence>
<evidence type="ECO:0000256" key="1">
    <source>
        <dbReference type="ARBA" id="ARBA00010587"/>
    </source>
</evidence>
<keyword evidence="9" id="KW-1185">Reference proteome</keyword>
<evidence type="ECO:0000256" key="4">
    <source>
        <dbReference type="ARBA" id="ARBA00023004"/>
    </source>
</evidence>
<dbReference type="AlphaFoldDB" id="A0AAX2UGA8"/>
<keyword evidence="4" id="KW-0408">Iron</keyword>
<dbReference type="Proteomes" id="UP000306813">
    <property type="component" value="Unassembled WGS sequence"/>
</dbReference>
<evidence type="ECO:0000256" key="2">
    <source>
        <dbReference type="ARBA" id="ARBA00022621"/>
    </source>
</evidence>
<reference evidence="7 9" key="2">
    <citation type="submission" date="2019-08" db="EMBL/GenBank/DDBJ databases">
        <title>Rapid identification of Enteric Bacteria from Whole Genome Sequences (WGS) using Average Nucleotide Identity (ANI).</title>
        <authorList>
            <person name="Lane C."/>
        </authorList>
    </citation>
    <scope>NUCLEOTIDE SEQUENCE [LARGE SCALE GENOMIC DNA]</scope>
    <source>
        <strain evidence="7 9">D4984</strain>
    </source>
</reference>